<dbReference type="InterPro" id="IPR009057">
    <property type="entry name" value="Homeodomain-like_sf"/>
</dbReference>
<dbReference type="RefSeq" id="WP_252078113.1">
    <property type="nucleotide sequence ID" value="NZ_CP116348.1"/>
</dbReference>
<keyword evidence="2" id="KW-0238">DNA-binding</keyword>
<keyword evidence="6" id="KW-1185">Reference proteome</keyword>
<sequence>MKRRPDFLTSVIQELLERIEKDIKDEITINQLSDISGYSRWHLQRVFKSHTGVSLGTYIRQKKVEHAANDLLKERTSIIDVVVDYNFSSQSAFCRIFKTVYGVTPAAYRSIHKSVH</sequence>
<dbReference type="EMBL" id="CP116348">
    <property type="protein sequence ID" value="WCE15986.1"/>
    <property type="molecule type" value="Genomic_DNA"/>
</dbReference>
<gene>
    <name evidence="5" type="ORF">PHA72_27035</name>
</gene>
<accession>A0AAX3LIQ4</accession>
<protein>
    <submittedName>
        <fullName evidence="5">AraC family transcriptional regulator</fullName>
    </submittedName>
</protein>
<dbReference type="InterPro" id="IPR050959">
    <property type="entry name" value="MarA-like"/>
</dbReference>
<dbReference type="InterPro" id="IPR020449">
    <property type="entry name" value="Tscrpt_reg_AraC-type_HTH"/>
</dbReference>
<reference evidence="5 6" key="1">
    <citation type="submission" date="2023-01" db="EMBL/GenBank/DDBJ databases">
        <title>Genome sequence resource and annotation of Enterobacter ludwigii, an economically important pathogen of seedling wilt with strawberry.</title>
        <authorList>
            <person name="Xie Y."/>
        </authorList>
    </citation>
    <scope>NUCLEOTIDE SEQUENCE [LARGE SCALE GENOMIC DNA]</scope>
    <source>
        <strain evidence="5 6">CM-TZ4</strain>
        <plasmid evidence="5 6">unnamed1</plasmid>
    </source>
</reference>
<dbReference type="AlphaFoldDB" id="A0AAX3LIQ4"/>
<evidence type="ECO:0000256" key="3">
    <source>
        <dbReference type="ARBA" id="ARBA00023163"/>
    </source>
</evidence>
<evidence type="ECO:0000313" key="6">
    <source>
        <dbReference type="Proteomes" id="UP001210538"/>
    </source>
</evidence>
<evidence type="ECO:0000256" key="1">
    <source>
        <dbReference type="ARBA" id="ARBA00023015"/>
    </source>
</evidence>
<dbReference type="Gene3D" id="1.10.10.60">
    <property type="entry name" value="Homeodomain-like"/>
    <property type="match status" value="2"/>
</dbReference>
<dbReference type="GO" id="GO:0043565">
    <property type="term" value="F:sequence-specific DNA binding"/>
    <property type="evidence" value="ECO:0007669"/>
    <property type="project" value="InterPro"/>
</dbReference>
<geneLocation type="plasmid" evidence="5 6">
    <name>unnamed1</name>
</geneLocation>
<dbReference type="GO" id="GO:0003700">
    <property type="term" value="F:DNA-binding transcription factor activity"/>
    <property type="evidence" value="ECO:0007669"/>
    <property type="project" value="InterPro"/>
</dbReference>
<dbReference type="InterPro" id="IPR018060">
    <property type="entry name" value="HTH_AraC"/>
</dbReference>
<dbReference type="PRINTS" id="PR00032">
    <property type="entry name" value="HTHARAC"/>
</dbReference>
<evidence type="ECO:0000259" key="4">
    <source>
        <dbReference type="PROSITE" id="PS01124"/>
    </source>
</evidence>
<dbReference type="SMART" id="SM00342">
    <property type="entry name" value="HTH_ARAC"/>
    <property type="match status" value="1"/>
</dbReference>
<dbReference type="Proteomes" id="UP001210538">
    <property type="component" value="Plasmid unnamed1"/>
</dbReference>
<dbReference type="PANTHER" id="PTHR47504:SF5">
    <property type="entry name" value="RIGHT ORIGIN-BINDING PROTEIN"/>
    <property type="match status" value="1"/>
</dbReference>
<feature type="domain" description="HTH araC/xylS-type" evidence="4">
    <location>
        <begin position="13"/>
        <end position="111"/>
    </location>
</feature>
<keyword evidence="1" id="KW-0805">Transcription regulation</keyword>
<dbReference type="PROSITE" id="PS01124">
    <property type="entry name" value="HTH_ARAC_FAMILY_2"/>
    <property type="match status" value="1"/>
</dbReference>
<evidence type="ECO:0000256" key="2">
    <source>
        <dbReference type="ARBA" id="ARBA00023125"/>
    </source>
</evidence>
<name>A0AAX3LIQ4_9ENTR</name>
<dbReference type="PANTHER" id="PTHR47504">
    <property type="entry name" value="RIGHT ORIGIN-BINDING PROTEIN"/>
    <property type="match status" value="1"/>
</dbReference>
<evidence type="ECO:0000313" key="5">
    <source>
        <dbReference type="EMBL" id="WCE15986.1"/>
    </source>
</evidence>
<dbReference type="Pfam" id="PF12833">
    <property type="entry name" value="HTH_18"/>
    <property type="match status" value="1"/>
</dbReference>
<dbReference type="SUPFAM" id="SSF46689">
    <property type="entry name" value="Homeodomain-like"/>
    <property type="match status" value="2"/>
</dbReference>
<keyword evidence="3" id="KW-0804">Transcription</keyword>
<keyword evidence="5" id="KW-0614">Plasmid</keyword>
<proteinExistence type="predicted"/>
<organism evidence="5 6">
    <name type="scientific">Enterobacter ludwigii</name>
    <dbReference type="NCBI Taxonomy" id="299767"/>
    <lineage>
        <taxon>Bacteria</taxon>
        <taxon>Pseudomonadati</taxon>
        <taxon>Pseudomonadota</taxon>
        <taxon>Gammaproteobacteria</taxon>
        <taxon>Enterobacterales</taxon>
        <taxon>Enterobacteriaceae</taxon>
        <taxon>Enterobacter</taxon>
        <taxon>Enterobacter cloacae complex</taxon>
    </lineage>
</organism>